<feature type="non-terminal residue" evidence="1">
    <location>
        <position position="1"/>
    </location>
</feature>
<dbReference type="AlphaFoldDB" id="A0A820LI90"/>
<protein>
    <submittedName>
        <fullName evidence="1">Uncharacterized protein</fullName>
    </submittedName>
</protein>
<proteinExistence type="predicted"/>
<name>A0A820LI90_9BILA</name>
<evidence type="ECO:0000313" key="1">
    <source>
        <dbReference type="EMBL" id="CAF4357697.1"/>
    </source>
</evidence>
<accession>A0A820LI90</accession>
<dbReference type="EMBL" id="CAJOAY010022468">
    <property type="protein sequence ID" value="CAF4357697.1"/>
    <property type="molecule type" value="Genomic_DNA"/>
</dbReference>
<organism evidence="1 2">
    <name type="scientific">Adineta steineri</name>
    <dbReference type="NCBI Taxonomy" id="433720"/>
    <lineage>
        <taxon>Eukaryota</taxon>
        <taxon>Metazoa</taxon>
        <taxon>Spiralia</taxon>
        <taxon>Gnathifera</taxon>
        <taxon>Rotifera</taxon>
        <taxon>Eurotatoria</taxon>
        <taxon>Bdelloidea</taxon>
        <taxon>Adinetida</taxon>
        <taxon>Adinetidae</taxon>
        <taxon>Adineta</taxon>
    </lineage>
</organism>
<reference evidence="1" key="1">
    <citation type="submission" date="2021-02" db="EMBL/GenBank/DDBJ databases">
        <authorList>
            <person name="Nowell W R."/>
        </authorList>
    </citation>
    <scope>NUCLEOTIDE SEQUENCE</scope>
</reference>
<sequence length="58" mass="6298">AGKNSRNCYFDLFAPPSVSLEQIQALARAYILQVSGGNALRSRLEEIHLPGSILSTHS</sequence>
<evidence type="ECO:0000313" key="2">
    <source>
        <dbReference type="Proteomes" id="UP000663881"/>
    </source>
</evidence>
<dbReference type="Proteomes" id="UP000663881">
    <property type="component" value="Unassembled WGS sequence"/>
</dbReference>
<comment type="caution">
    <text evidence="1">The sequence shown here is derived from an EMBL/GenBank/DDBJ whole genome shotgun (WGS) entry which is preliminary data.</text>
</comment>
<gene>
    <name evidence="1" type="ORF">OKA104_LOCUS49150</name>
</gene>